<name>A0A7G9Z7V6_9EURY</name>
<reference evidence="1" key="1">
    <citation type="submission" date="2020-06" db="EMBL/GenBank/DDBJ databases">
        <title>Unique genomic features of the anaerobic methanotrophic archaea.</title>
        <authorList>
            <person name="Chadwick G.L."/>
            <person name="Skennerton C.T."/>
            <person name="Laso-Perez R."/>
            <person name="Leu A.O."/>
            <person name="Speth D.R."/>
            <person name="Yu H."/>
            <person name="Morgan-Lang C."/>
            <person name="Hatzenpichler R."/>
            <person name="Goudeau D."/>
            <person name="Malmstrom R."/>
            <person name="Brazelton W.J."/>
            <person name="Woyke T."/>
            <person name="Hallam S.J."/>
            <person name="Tyson G.W."/>
            <person name="Wegener G."/>
            <person name="Boetius A."/>
            <person name="Orphan V."/>
        </authorList>
    </citation>
    <scope>NUCLEOTIDE SEQUENCE</scope>
</reference>
<accession>A0A7G9Z7V6</accession>
<organism evidence="1">
    <name type="scientific">Candidatus Methanophaga sp. ANME-1 ERB7</name>
    <dbReference type="NCBI Taxonomy" id="2759913"/>
    <lineage>
        <taxon>Archaea</taxon>
        <taxon>Methanobacteriati</taxon>
        <taxon>Methanobacteriota</taxon>
        <taxon>Stenosarchaea group</taxon>
        <taxon>Methanomicrobia</taxon>
        <taxon>Candidatus Methanophagales</taxon>
        <taxon>Candidatus Methanophagaceae</taxon>
        <taxon>Candidatus Methanophaga</taxon>
    </lineage>
</organism>
<gene>
    <name evidence="1" type="ORF">CHKFHCLN_00014</name>
</gene>
<proteinExistence type="predicted"/>
<dbReference type="EMBL" id="MT631653">
    <property type="protein sequence ID" value="QNO56340.1"/>
    <property type="molecule type" value="Genomic_DNA"/>
</dbReference>
<dbReference type="InterPro" id="IPR046731">
    <property type="entry name" value="DUF6623"/>
</dbReference>
<protein>
    <submittedName>
        <fullName evidence="1">Uncharacterized protein</fullName>
    </submittedName>
</protein>
<dbReference type="AlphaFoldDB" id="A0A7G9Z7V6"/>
<evidence type="ECO:0000313" key="1">
    <source>
        <dbReference type="EMBL" id="QNO56340.1"/>
    </source>
</evidence>
<dbReference type="Pfam" id="PF20328">
    <property type="entry name" value="DUF6623"/>
    <property type="match status" value="1"/>
</dbReference>
<sequence>MALAHAMWVHGHNMQIEYSDRLESVWRAGMYIRVEGKPGLSNWFHFAIPTPVIVNGNRLRADSVMVRFRTGSADAFVKAIHIYDGEKKIAAHDNLRLAPNDWEWPRFDVPRNPKIRWGVGISIGVGFGVETMSHRMEFSSAGCDFLP</sequence>